<accession>A0ABR0AG85</accession>
<evidence type="ECO:0000313" key="3">
    <source>
        <dbReference type="Proteomes" id="UP001234178"/>
    </source>
</evidence>
<proteinExistence type="predicted"/>
<feature type="compositionally biased region" description="Low complexity" evidence="1">
    <location>
        <begin position="14"/>
        <end position="29"/>
    </location>
</feature>
<organism evidence="2 3">
    <name type="scientific">Daphnia magna</name>
    <dbReference type="NCBI Taxonomy" id="35525"/>
    <lineage>
        <taxon>Eukaryota</taxon>
        <taxon>Metazoa</taxon>
        <taxon>Ecdysozoa</taxon>
        <taxon>Arthropoda</taxon>
        <taxon>Crustacea</taxon>
        <taxon>Branchiopoda</taxon>
        <taxon>Diplostraca</taxon>
        <taxon>Cladocera</taxon>
        <taxon>Anomopoda</taxon>
        <taxon>Daphniidae</taxon>
        <taxon>Daphnia</taxon>
    </lineage>
</organism>
<comment type="caution">
    <text evidence="2">The sequence shown here is derived from an EMBL/GenBank/DDBJ whole genome shotgun (WGS) entry which is preliminary data.</text>
</comment>
<sequence>MACSSSIATGVTHVATSSSSLPAAPAVSSNAQSGICSSFASHNPRPPERHNLQIHTKSIEQTLIPLVTQADRTPDCPTNMFMYI</sequence>
<evidence type="ECO:0000256" key="1">
    <source>
        <dbReference type="SAM" id="MobiDB-lite"/>
    </source>
</evidence>
<name>A0ABR0AG85_9CRUS</name>
<evidence type="ECO:0000313" key="2">
    <source>
        <dbReference type="EMBL" id="KAK4024137.1"/>
    </source>
</evidence>
<feature type="region of interest" description="Disordered" evidence="1">
    <location>
        <begin position="1"/>
        <end position="29"/>
    </location>
</feature>
<reference evidence="2 3" key="1">
    <citation type="journal article" date="2023" name="Nucleic Acids Res.">
        <title>The hologenome of Daphnia magna reveals possible DNA methylation and microbiome-mediated evolution of the host genome.</title>
        <authorList>
            <person name="Chaturvedi A."/>
            <person name="Li X."/>
            <person name="Dhandapani V."/>
            <person name="Marshall H."/>
            <person name="Kissane S."/>
            <person name="Cuenca-Cambronero M."/>
            <person name="Asole G."/>
            <person name="Calvet F."/>
            <person name="Ruiz-Romero M."/>
            <person name="Marangio P."/>
            <person name="Guigo R."/>
            <person name="Rago D."/>
            <person name="Mirbahai L."/>
            <person name="Eastwood N."/>
            <person name="Colbourne J.K."/>
            <person name="Zhou J."/>
            <person name="Mallon E."/>
            <person name="Orsini L."/>
        </authorList>
    </citation>
    <scope>NUCLEOTIDE SEQUENCE [LARGE SCALE GENOMIC DNA]</scope>
    <source>
        <strain evidence="2">LRV0_1</strain>
    </source>
</reference>
<protein>
    <submittedName>
        <fullName evidence="2">Uncharacterized protein</fullName>
    </submittedName>
</protein>
<dbReference type="Proteomes" id="UP001234178">
    <property type="component" value="Unassembled WGS sequence"/>
</dbReference>
<gene>
    <name evidence="2" type="ORF">OUZ56_009525</name>
</gene>
<dbReference type="EMBL" id="JAOYFB010000037">
    <property type="protein sequence ID" value="KAK4024137.1"/>
    <property type="molecule type" value="Genomic_DNA"/>
</dbReference>
<keyword evidence="3" id="KW-1185">Reference proteome</keyword>